<accession>A0ABT1NBZ7</accession>
<evidence type="ECO:0000256" key="1">
    <source>
        <dbReference type="SAM" id="Phobius"/>
    </source>
</evidence>
<evidence type="ECO:0008006" key="4">
    <source>
        <dbReference type="Google" id="ProtNLM"/>
    </source>
</evidence>
<reference evidence="2 3" key="1">
    <citation type="submission" date="2021-10" db="EMBL/GenBank/DDBJ databases">
        <title>Lutispora strain m25 sp. nov., a thermophilic, non-spore-forming bacterium isolated from a lab-scale methanogenic bioreactor digesting anaerobic sludge.</title>
        <authorList>
            <person name="El Houari A."/>
            <person name="Mcdonald J."/>
        </authorList>
    </citation>
    <scope>NUCLEOTIDE SEQUENCE [LARGE SCALE GENOMIC DNA]</scope>
    <source>
        <strain evidence="3">m25</strain>
    </source>
</reference>
<evidence type="ECO:0000313" key="2">
    <source>
        <dbReference type="EMBL" id="MCQ1528777.1"/>
    </source>
</evidence>
<comment type="caution">
    <text evidence="2">The sequence shown here is derived from an EMBL/GenBank/DDBJ whole genome shotgun (WGS) entry which is preliminary data.</text>
</comment>
<feature type="transmembrane region" description="Helical" evidence="1">
    <location>
        <begin position="7"/>
        <end position="30"/>
    </location>
</feature>
<keyword evidence="1" id="KW-1133">Transmembrane helix</keyword>
<protein>
    <recommendedName>
        <fullName evidence="4">SAF domain-containing protein</fullName>
    </recommendedName>
</protein>
<keyword evidence="1" id="KW-0812">Transmembrane</keyword>
<evidence type="ECO:0000313" key="3">
    <source>
        <dbReference type="Proteomes" id="UP001651880"/>
    </source>
</evidence>
<gene>
    <name evidence="2" type="ORF">LJD61_04350</name>
</gene>
<keyword evidence="1" id="KW-0472">Membrane</keyword>
<keyword evidence="3" id="KW-1185">Reference proteome</keyword>
<dbReference type="EMBL" id="JAJEKE010000002">
    <property type="protein sequence ID" value="MCQ1528777.1"/>
    <property type="molecule type" value="Genomic_DNA"/>
</dbReference>
<dbReference type="RefSeq" id="WP_255226294.1">
    <property type="nucleotide sequence ID" value="NZ_JAJEKE010000002.1"/>
</dbReference>
<proteinExistence type="predicted"/>
<sequence length="230" mass="25855">MVKYKKINITMVFAIILGVIIGSYSINYAISNNIFDKRTYKINKKSQLMPVEINGIITEENFNPAKVYQAIEEIDSLDTTRANNTEAFYLDYEESLEAVKNNADLIVVGKVIEQSEYGEIGIKNTIMVTNTIKGKAVDEIYVLKSGSLSDEDYILKEGKEYILLLGDQSKSGENTYFIKGGEQGCFLIDDGVLSAKDAVMDKELKNMIENENESMKSGTDQVKTMLDYLR</sequence>
<dbReference type="Proteomes" id="UP001651880">
    <property type="component" value="Unassembled WGS sequence"/>
</dbReference>
<name>A0ABT1NBZ7_9FIRM</name>
<organism evidence="2 3">
    <name type="scientific">Lutispora saccharofermentans</name>
    <dbReference type="NCBI Taxonomy" id="3024236"/>
    <lineage>
        <taxon>Bacteria</taxon>
        <taxon>Bacillati</taxon>
        <taxon>Bacillota</taxon>
        <taxon>Clostridia</taxon>
        <taxon>Lutisporales</taxon>
        <taxon>Lutisporaceae</taxon>
        <taxon>Lutispora</taxon>
    </lineage>
</organism>